<dbReference type="RefSeq" id="WP_345862952.1">
    <property type="nucleotide sequence ID" value="NZ_JBDIMF010000001.1"/>
</dbReference>
<dbReference type="Pfam" id="PF04977">
    <property type="entry name" value="DivIC"/>
    <property type="match status" value="1"/>
</dbReference>
<evidence type="ECO:0000313" key="2">
    <source>
        <dbReference type="Proteomes" id="UP001404104"/>
    </source>
</evidence>
<sequence length="103" mass="11299">MAKRSTLSMMLRGAVVPAVVVIVITGLAAYTVLGPNGARAYGDVKRQLSVREVQLAGLKIKRAEWQNKVALLDPKRADPDMVDELTREKLNVVHPDEVIVPLK</sequence>
<dbReference type="Proteomes" id="UP001404104">
    <property type="component" value="Unassembled WGS sequence"/>
</dbReference>
<gene>
    <name evidence="1" type="ORF">ABC969_03370</name>
</gene>
<dbReference type="InterPro" id="IPR007060">
    <property type="entry name" value="FtsL/DivIC"/>
</dbReference>
<reference evidence="1 2" key="1">
    <citation type="submission" date="2024-05" db="EMBL/GenBank/DDBJ databases">
        <authorList>
            <person name="Liu Q."/>
            <person name="Xin Y.-H."/>
        </authorList>
    </citation>
    <scope>NUCLEOTIDE SEQUENCE [LARGE SCALE GENOMIC DNA]</scope>
    <source>
        <strain evidence="1 2">CGMCC 1.15349</strain>
    </source>
</reference>
<dbReference type="EMBL" id="JBDIMF010000001">
    <property type="protein sequence ID" value="MEN2785459.1"/>
    <property type="molecule type" value="Genomic_DNA"/>
</dbReference>
<keyword evidence="2" id="KW-1185">Reference proteome</keyword>
<name>A0ABU9XNQ9_9SPHN</name>
<accession>A0ABU9XNQ9</accession>
<evidence type="ECO:0000313" key="1">
    <source>
        <dbReference type="EMBL" id="MEN2785459.1"/>
    </source>
</evidence>
<protein>
    <submittedName>
        <fullName evidence="1">Septum formation initiator family protein</fullName>
    </submittedName>
</protein>
<comment type="caution">
    <text evidence="1">The sequence shown here is derived from an EMBL/GenBank/DDBJ whole genome shotgun (WGS) entry which is preliminary data.</text>
</comment>
<proteinExistence type="predicted"/>
<organism evidence="1 2">
    <name type="scientific">Sphingomonas qilianensis</name>
    <dbReference type="NCBI Taxonomy" id="1736690"/>
    <lineage>
        <taxon>Bacteria</taxon>
        <taxon>Pseudomonadati</taxon>
        <taxon>Pseudomonadota</taxon>
        <taxon>Alphaproteobacteria</taxon>
        <taxon>Sphingomonadales</taxon>
        <taxon>Sphingomonadaceae</taxon>
        <taxon>Sphingomonas</taxon>
    </lineage>
</organism>